<gene>
    <name evidence="10" type="ORF">MOQ_000508</name>
</gene>
<keyword evidence="4 8" id="KW-0547">Nucleotide-binding</keyword>
<dbReference type="GO" id="GO:0046872">
    <property type="term" value="F:metal ion binding"/>
    <property type="evidence" value="ECO:0007669"/>
    <property type="project" value="UniProtKB-KW"/>
</dbReference>
<dbReference type="InterPro" id="IPR027542">
    <property type="entry name" value="ATPase_ArsA/GET3_euk"/>
</dbReference>
<dbReference type="Pfam" id="PF02374">
    <property type="entry name" value="ArsA_ATPase"/>
    <property type="match status" value="1"/>
</dbReference>
<dbReference type="AlphaFoldDB" id="K2NN98"/>
<reference evidence="10 11" key="1">
    <citation type="journal article" date="2012" name="BMC Genomics">
        <title>Comparative genomic analysis of human infective Trypanosoma cruzi lineages with the bat-restricted subspecies T. cruzi marinkellei.</title>
        <authorList>
            <person name="Franzen O."/>
            <person name="Talavera-Lopez C."/>
            <person name="Ochaya S."/>
            <person name="Butler C.E."/>
            <person name="Messenger L.A."/>
            <person name="Lewis M.D."/>
            <person name="Llewellyn M.S."/>
            <person name="Marinkelle C.J."/>
            <person name="Tyler K.M."/>
            <person name="Miles M.A."/>
            <person name="Andersson B."/>
        </authorList>
    </citation>
    <scope>NUCLEOTIDE SEQUENCE [LARGE SCALE GENOMIC DNA]</scope>
    <source>
        <strain evidence="10 11">B7</strain>
    </source>
</reference>
<dbReference type="PANTHER" id="PTHR10803:SF3">
    <property type="entry name" value="ATPASE GET3"/>
    <property type="match status" value="1"/>
</dbReference>
<evidence type="ECO:0000256" key="6">
    <source>
        <dbReference type="ARBA" id="ARBA00022824"/>
    </source>
</evidence>
<accession>K2NN98</accession>
<evidence type="ECO:0000259" key="9">
    <source>
        <dbReference type="Pfam" id="PF02374"/>
    </source>
</evidence>
<dbReference type="PANTHER" id="PTHR10803">
    <property type="entry name" value="ARSENICAL PUMP-DRIVING ATPASE ARSENITE-TRANSLOCATING ATPASE"/>
    <property type="match status" value="1"/>
</dbReference>
<comment type="subcellular location">
    <subcellularLocation>
        <location evidence="8">Cytoplasm</location>
    </subcellularLocation>
    <subcellularLocation>
        <location evidence="8">Endoplasmic reticulum</location>
    </subcellularLocation>
</comment>
<dbReference type="InterPro" id="IPR016300">
    <property type="entry name" value="ATPase_ArsA/GET3"/>
</dbReference>
<dbReference type="GO" id="GO:0043529">
    <property type="term" value="C:GET complex"/>
    <property type="evidence" value="ECO:0007669"/>
    <property type="project" value="TreeGrafter"/>
</dbReference>
<evidence type="ECO:0000256" key="8">
    <source>
        <dbReference type="HAMAP-Rule" id="MF_03112"/>
    </source>
</evidence>
<dbReference type="CDD" id="cd02035">
    <property type="entry name" value="ArsA"/>
    <property type="match status" value="1"/>
</dbReference>
<keyword evidence="2 8" id="KW-0813">Transport</keyword>
<dbReference type="GO" id="GO:0016887">
    <property type="term" value="F:ATP hydrolysis activity"/>
    <property type="evidence" value="ECO:0007669"/>
    <property type="project" value="InterPro"/>
</dbReference>
<proteinExistence type="inferred from homology"/>
<dbReference type="InterPro" id="IPR027417">
    <property type="entry name" value="P-loop_NTPase"/>
</dbReference>
<dbReference type="SUPFAM" id="SSF52540">
    <property type="entry name" value="P-loop containing nucleoside triphosphate hydrolases"/>
    <property type="match status" value="1"/>
</dbReference>
<dbReference type="HAMAP" id="MF_03112">
    <property type="entry name" value="Asna1_Get3"/>
    <property type="match status" value="1"/>
</dbReference>
<feature type="binding site" evidence="8">
    <location>
        <position position="340"/>
    </location>
    <ligand>
        <name>Zn(2+)</name>
        <dbReference type="ChEBI" id="CHEBI:29105"/>
        <note>ligand shared between dimeric partners</note>
    </ligand>
</feature>
<dbReference type="EMBL" id="AHKC01001413">
    <property type="protein sequence ID" value="EKF39274.1"/>
    <property type="molecule type" value="Genomic_DNA"/>
</dbReference>
<keyword evidence="8" id="KW-0862">Zinc</keyword>
<feature type="domain" description="ArsA/GET3 Anion-transporting ATPase-like" evidence="9">
    <location>
        <begin position="62"/>
        <end position="387"/>
    </location>
</feature>
<keyword evidence="6 8" id="KW-0256">Endoplasmic reticulum</keyword>
<feature type="binding site" evidence="8">
    <location>
        <position position="298"/>
    </location>
    <ligand>
        <name>ATP</name>
        <dbReference type="ChEBI" id="CHEBI:30616"/>
    </ligand>
</feature>
<name>K2NN98_TRYCR</name>
<evidence type="ECO:0000313" key="11">
    <source>
        <dbReference type="Proteomes" id="UP000007350"/>
    </source>
</evidence>
<dbReference type="GO" id="GO:0071816">
    <property type="term" value="P:tail-anchored membrane protein insertion into ER membrane"/>
    <property type="evidence" value="ECO:0007669"/>
    <property type="project" value="TreeGrafter"/>
</dbReference>
<evidence type="ECO:0000256" key="5">
    <source>
        <dbReference type="ARBA" id="ARBA00022801"/>
    </source>
</evidence>
<keyword evidence="7 8" id="KW-0067">ATP-binding</keyword>
<dbReference type="EC" id="3.6.-.-" evidence="8"/>
<dbReference type="NCBIfam" id="TIGR00345">
    <property type="entry name" value="GET3_arsA_TRC40"/>
    <property type="match status" value="1"/>
</dbReference>
<evidence type="ECO:0000256" key="7">
    <source>
        <dbReference type="ARBA" id="ARBA00022840"/>
    </source>
</evidence>
<keyword evidence="11" id="KW-1185">Reference proteome</keyword>
<sequence>MLYCFFLCFFFFSFSWMRSGGFFFFCVFLEFVRRCLFVYFSFCAHAMSLEPTLRELLHSKLQWIFVGGKGGVGKTTTSCALATLFASTPMHDAVANTTRPRRVLLISTDPAHNLSDAFSQKFGKTPVPVKGMEETLFAMEVDPTTFTHGGIGAMFGVPGYTATDADAPSPFAALGNILKEAAGTLPGIDELSVFAEILRGVQQLSYDVVIFDTAPTGHTLRLLALPHTLNSTMEKLLSVEGLNTLIQAASAVLSSTTNIGDMSSLMPAFKQWRESVQEVQQQFTDPEKTAFICVCIPEFLSVYETERLVQELMKYDISCDSIVVNQLVLKPSSEPECRMCMARQKIQSKYLAQIDSLYEDFHVVKMPLLSDEVRGVPALQRFAQFLVEPYDADRHGYIDVCRAAS</sequence>
<feature type="binding site" evidence="8">
    <location>
        <position position="337"/>
    </location>
    <ligand>
        <name>Zn(2+)</name>
        <dbReference type="ChEBI" id="CHEBI:29105"/>
        <note>ligand shared between dimeric partners</note>
    </ligand>
</feature>
<comment type="function">
    <text evidence="8">ATPase required for the post-translational delivery of tail-anchored (TA) proteins to the endoplasmic reticulum. Recognizes and selectively binds the transmembrane domain of TA proteins in the cytosol. This complex then targets to the endoplasmic reticulum by membrane-bound receptors, where the tail-anchored protein is released for insertion. This process is regulated by ATP binding and hydrolysis. ATP binding drives the homodimer towards the closed dimer state, facilitating recognition of newly synthesized TA membrane proteins. ATP hydrolysis is required for insertion. Subsequently, the homodimer reverts towards the open dimer state, lowering its affinity for the membrane-bound receptor, and returning it to the cytosol to initiate a new round of targeting.</text>
</comment>
<dbReference type="InterPro" id="IPR025723">
    <property type="entry name" value="ArsA/GET3_ATPase-like"/>
</dbReference>
<comment type="similarity">
    <text evidence="1 8">Belongs to the arsA ATPase family.</text>
</comment>
<dbReference type="OrthoDB" id="1770at2759"/>
<evidence type="ECO:0000256" key="3">
    <source>
        <dbReference type="ARBA" id="ARBA00022490"/>
    </source>
</evidence>
<evidence type="ECO:0000256" key="1">
    <source>
        <dbReference type="ARBA" id="ARBA00011040"/>
    </source>
</evidence>
<keyword evidence="5 8" id="KW-0378">Hydrolase</keyword>
<organism evidence="10 11">
    <name type="scientific">Trypanosoma cruzi marinkellei</name>
    <dbReference type="NCBI Taxonomy" id="85056"/>
    <lineage>
        <taxon>Eukaryota</taxon>
        <taxon>Discoba</taxon>
        <taxon>Euglenozoa</taxon>
        <taxon>Kinetoplastea</taxon>
        <taxon>Metakinetoplastina</taxon>
        <taxon>Trypanosomatida</taxon>
        <taxon>Trypanosomatidae</taxon>
        <taxon>Trypanosoma</taxon>
        <taxon>Schizotrypanum</taxon>
    </lineage>
</organism>
<dbReference type="GO" id="GO:0005524">
    <property type="term" value="F:ATP binding"/>
    <property type="evidence" value="ECO:0007669"/>
    <property type="project" value="UniProtKB-UniRule"/>
</dbReference>
<feature type="binding site" evidence="8">
    <location>
        <position position="325"/>
    </location>
    <ligand>
        <name>ATP</name>
        <dbReference type="ChEBI" id="CHEBI:30616"/>
    </ligand>
</feature>
<feature type="binding site" evidence="8">
    <location>
        <begin position="69"/>
        <end position="76"/>
    </location>
    <ligand>
        <name>ATP</name>
        <dbReference type="ChEBI" id="CHEBI:30616"/>
    </ligand>
</feature>
<dbReference type="FunFam" id="3.40.50.300:FF:001459">
    <property type="entry name" value="ATPase ASNA1 homolog"/>
    <property type="match status" value="1"/>
</dbReference>
<comment type="subunit">
    <text evidence="8">Homodimer.</text>
</comment>
<dbReference type="Proteomes" id="UP000007350">
    <property type="component" value="Unassembled WGS sequence"/>
</dbReference>
<evidence type="ECO:0000313" key="10">
    <source>
        <dbReference type="EMBL" id="EKF39274.1"/>
    </source>
</evidence>
<feature type="active site" evidence="8">
    <location>
        <position position="109"/>
    </location>
</feature>
<keyword evidence="3 8" id="KW-0963">Cytoplasm</keyword>
<dbReference type="Gene3D" id="3.40.50.300">
    <property type="entry name" value="P-loop containing nucleotide triphosphate hydrolases"/>
    <property type="match status" value="1"/>
</dbReference>
<evidence type="ECO:0000256" key="4">
    <source>
        <dbReference type="ARBA" id="ARBA00022741"/>
    </source>
</evidence>
<comment type="caution">
    <text evidence="10">The sequence shown here is derived from an EMBL/GenBank/DDBJ whole genome shotgun (WGS) entry which is preliminary data.</text>
</comment>
<keyword evidence="8" id="KW-0479">Metal-binding</keyword>
<evidence type="ECO:0000256" key="2">
    <source>
        <dbReference type="ARBA" id="ARBA00022448"/>
    </source>
</evidence>
<protein>
    <recommendedName>
        <fullName evidence="8">ATPase ASNA1 homolog</fullName>
        <ecNumber evidence="8">3.6.-.-</ecNumber>
    </recommendedName>
    <alternativeName>
        <fullName evidence="8">Arsenical pump-driving ATPase homolog</fullName>
    </alternativeName>
    <alternativeName>
        <fullName evidence="8">Arsenite-stimulated ATPase</fullName>
    </alternativeName>
</protein>